<sequence length="316" mass="34392">MQGVLYRGWQAGLRTTWILGKVIVPITLIVSLLKHTPVIEWIVDLFAPLMGLVGLPGEAAIVLALGFILNLYAAIGAMFSLALTSPEILILCVMLSFCHNLFVETAVAKRLGLNTLVVVAVRMGMAFLGGAALHVALGNQVGTVAGTYTHLAYLWEMPVLTLVGEVGWTMFKAVGQLALIVIPLMMMIQVLKERKTLDRLAGKMTPLMRVLGLSENAAIPMLAGIWFGLAYGAGVILEASREKPMQKRELYLLMVFLVLCHAVVEDTLIFLPLGVNGWYLLAIRLLAALVVTFLLARIWRAKKQQAANIESSSITS</sequence>
<protein>
    <recommendedName>
        <fullName evidence="2">Nucleoside transporter/FeoB GTPase Gate domain-containing protein</fullName>
    </recommendedName>
</protein>
<keyword evidence="1" id="KW-1133">Transmembrane helix</keyword>
<dbReference type="EMBL" id="CP021434">
    <property type="protein sequence ID" value="ARU61406.1"/>
    <property type="molecule type" value="Genomic_DNA"/>
</dbReference>
<feature type="transmembrane region" description="Helical" evidence="1">
    <location>
        <begin position="15"/>
        <end position="33"/>
    </location>
</feature>
<dbReference type="InterPro" id="IPR011642">
    <property type="entry name" value="Gate_dom"/>
</dbReference>
<feature type="transmembrane region" description="Helical" evidence="1">
    <location>
        <begin position="75"/>
        <end position="99"/>
    </location>
</feature>
<accession>A0A1Y0INK2</accession>
<keyword evidence="4" id="KW-1185">Reference proteome</keyword>
<evidence type="ECO:0000259" key="2">
    <source>
        <dbReference type="Pfam" id="PF07670"/>
    </source>
</evidence>
<gene>
    <name evidence="3" type="ORF">CBW65_10630</name>
</gene>
<dbReference type="Pfam" id="PF07670">
    <property type="entry name" value="Gate"/>
    <property type="match status" value="2"/>
</dbReference>
<proteinExistence type="predicted"/>
<name>A0A1Y0INK2_9BACL</name>
<reference evidence="4" key="1">
    <citation type="submission" date="2017-05" db="EMBL/GenBank/DDBJ databases">
        <authorList>
            <person name="Sung H."/>
        </authorList>
    </citation>
    <scope>NUCLEOTIDE SEQUENCE [LARGE SCALE GENOMIC DNA]</scope>
    <source>
        <strain evidence="4">AR23208</strain>
    </source>
</reference>
<keyword evidence="1" id="KW-0472">Membrane</keyword>
<dbReference type="OrthoDB" id="9779080at2"/>
<evidence type="ECO:0000256" key="1">
    <source>
        <dbReference type="SAM" id="Phobius"/>
    </source>
</evidence>
<evidence type="ECO:0000313" key="3">
    <source>
        <dbReference type="EMBL" id="ARU61406.1"/>
    </source>
</evidence>
<dbReference type="Proteomes" id="UP000195437">
    <property type="component" value="Chromosome"/>
</dbReference>
<feature type="domain" description="Nucleoside transporter/FeoB GTPase Gate" evidence="2">
    <location>
        <begin position="17"/>
        <end position="99"/>
    </location>
</feature>
<dbReference type="KEGG" id="tum:CBW65_10630"/>
<keyword evidence="1" id="KW-0812">Transmembrane</keyword>
<feature type="transmembrane region" description="Helical" evidence="1">
    <location>
        <begin position="111"/>
        <end position="136"/>
    </location>
</feature>
<feature type="domain" description="Nucleoside transporter/FeoB GTPase Gate" evidence="2">
    <location>
        <begin position="176"/>
        <end position="261"/>
    </location>
</feature>
<evidence type="ECO:0000313" key="4">
    <source>
        <dbReference type="Proteomes" id="UP000195437"/>
    </source>
</evidence>
<dbReference type="AlphaFoldDB" id="A0A1Y0INK2"/>
<feature type="transmembrane region" description="Helical" evidence="1">
    <location>
        <begin position="217"/>
        <end position="238"/>
    </location>
</feature>
<feature type="transmembrane region" description="Helical" evidence="1">
    <location>
        <begin position="250"/>
        <end position="271"/>
    </location>
</feature>
<feature type="transmembrane region" description="Helical" evidence="1">
    <location>
        <begin position="277"/>
        <end position="296"/>
    </location>
</feature>
<organism evidence="3 4">
    <name type="scientific">Tumebacillus avium</name>
    <dbReference type="NCBI Taxonomy" id="1903704"/>
    <lineage>
        <taxon>Bacteria</taxon>
        <taxon>Bacillati</taxon>
        <taxon>Bacillota</taxon>
        <taxon>Bacilli</taxon>
        <taxon>Bacillales</taxon>
        <taxon>Alicyclobacillaceae</taxon>
        <taxon>Tumebacillus</taxon>
    </lineage>
</organism>
<feature type="transmembrane region" description="Helical" evidence="1">
    <location>
        <begin position="173"/>
        <end position="191"/>
    </location>
</feature>